<keyword evidence="1" id="KW-0812">Transmembrane</keyword>
<feature type="transmembrane region" description="Helical" evidence="1">
    <location>
        <begin position="127"/>
        <end position="144"/>
    </location>
</feature>
<evidence type="ECO:0000313" key="3">
    <source>
        <dbReference type="Proteomes" id="UP000772618"/>
    </source>
</evidence>
<dbReference type="EMBL" id="JAHESD010000073">
    <property type="protein sequence ID" value="MBT1705907.1"/>
    <property type="molecule type" value="Genomic_DNA"/>
</dbReference>
<proteinExistence type="predicted"/>
<dbReference type="RefSeq" id="WP_254156270.1">
    <property type="nucleotide sequence ID" value="NZ_JAHESD010000073.1"/>
</dbReference>
<protein>
    <recommendedName>
        <fullName evidence="4">DUF2157 domain-containing protein</fullName>
    </recommendedName>
</protein>
<accession>A0ABS5VYI2</accession>
<organism evidence="2 3">
    <name type="scientific">Chryseosolibacter indicus</name>
    <dbReference type="NCBI Taxonomy" id="2782351"/>
    <lineage>
        <taxon>Bacteria</taxon>
        <taxon>Pseudomonadati</taxon>
        <taxon>Bacteroidota</taxon>
        <taxon>Cytophagia</taxon>
        <taxon>Cytophagales</taxon>
        <taxon>Chryseotaleaceae</taxon>
        <taxon>Chryseosolibacter</taxon>
    </lineage>
</organism>
<feature type="transmembrane region" description="Helical" evidence="1">
    <location>
        <begin position="44"/>
        <end position="63"/>
    </location>
</feature>
<evidence type="ECO:0000256" key="1">
    <source>
        <dbReference type="SAM" id="Phobius"/>
    </source>
</evidence>
<feature type="transmembrane region" description="Helical" evidence="1">
    <location>
        <begin position="69"/>
        <end position="89"/>
    </location>
</feature>
<evidence type="ECO:0000313" key="2">
    <source>
        <dbReference type="EMBL" id="MBT1705907.1"/>
    </source>
</evidence>
<gene>
    <name evidence="2" type="ORF">KK060_21630</name>
</gene>
<evidence type="ECO:0008006" key="4">
    <source>
        <dbReference type="Google" id="ProtNLM"/>
    </source>
</evidence>
<comment type="caution">
    <text evidence="2">The sequence shown here is derived from an EMBL/GenBank/DDBJ whole genome shotgun (WGS) entry which is preliminary data.</text>
</comment>
<keyword evidence="3" id="KW-1185">Reference proteome</keyword>
<dbReference type="Proteomes" id="UP000772618">
    <property type="component" value="Unassembled WGS sequence"/>
</dbReference>
<sequence>MELEELKDIWQKNRSGFQPKDEAELASMLRGSSKSIVGKLKRSVWFELAFTFISGLALLTYALTLPSGALKWTSVSILVLFVAYSFYYIKKLLLLNAFNKGDDHLKANLERLTNSLTSYLSFYKRSYTVLYPVYFCLGLLFVGLESGSDHFFEIISKPKRILSLVAMAALLFFLSTWFTNWYLKSLYGNHLLKLKSLLNELNSN</sequence>
<name>A0ABS5VYI2_9BACT</name>
<keyword evidence="1" id="KW-0472">Membrane</keyword>
<feature type="transmembrane region" description="Helical" evidence="1">
    <location>
        <begin position="164"/>
        <end position="183"/>
    </location>
</feature>
<reference evidence="2 3" key="1">
    <citation type="submission" date="2021-05" db="EMBL/GenBank/DDBJ databases">
        <title>A Polyphasic approach of four new species of the genus Ohtaekwangia: Ohtaekwangia histidinii sp. nov., Ohtaekwangia cretensis sp. nov., Ohtaekwangia indiensis sp. nov., Ohtaekwangia reichenbachii sp. nov. from diverse environment.</title>
        <authorList>
            <person name="Octaviana S."/>
        </authorList>
    </citation>
    <scope>NUCLEOTIDE SEQUENCE [LARGE SCALE GENOMIC DNA]</scope>
    <source>
        <strain evidence="2 3">PWU20</strain>
    </source>
</reference>
<keyword evidence="1" id="KW-1133">Transmembrane helix</keyword>